<comment type="caution">
    <text evidence="6">The sequence shown here is derived from an EMBL/GenBank/DDBJ whole genome shotgun (WGS) entry which is preliminary data.</text>
</comment>
<accession>A0A401UF04</accession>
<dbReference type="GO" id="GO:0043565">
    <property type="term" value="F:sequence-specific DNA binding"/>
    <property type="evidence" value="ECO:0007669"/>
    <property type="project" value="InterPro"/>
</dbReference>
<keyword evidence="7" id="KW-1185">Reference proteome</keyword>
<evidence type="ECO:0000313" key="7">
    <source>
        <dbReference type="Proteomes" id="UP000288227"/>
    </source>
</evidence>
<dbReference type="PANTHER" id="PTHR43280:SF2">
    <property type="entry name" value="HTH-TYPE TRANSCRIPTIONAL REGULATOR EXSA"/>
    <property type="match status" value="1"/>
</dbReference>
<feature type="transmembrane region" description="Helical" evidence="4">
    <location>
        <begin position="6"/>
        <end position="27"/>
    </location>
</feature>
<feature type="domain" description="HTH araC/xylS-type" evidence="5">
    <location>
        <begin position="240"/>
        <end position="344"/>
    </location>
</feature>
<keyword evidence="2" id="KW-0238">DNA-binding</keyword>
<evidence type="ECO:0000256" key="2">
    <source>
        <dbReference type="ARBA" id="ARBA00023125"/>
    </source>
</evidence>
<dbReference type="InterPro" id="IPR020449">
    <property type="entry name" value="Tscrpt_reg_AraC-type_HTH"/>
</dbReference>
<dbReference type="Pfam" id="PF12833">
    <property type="entry name" value="HTH_18"/>
    <property type="match status" value="1"/>
</dbReference>
<feature type="transmembrane region" description="Helical" evidence="4">
    <location>
        <begin position="159"/>
        <end position="184"/>
    </location>
</feature>
<evidence type="ECO:0000256" key="3">
    <source>
        <dbReference type="ARBA" id="ARBA00023163"/>
    </source>
</evidence>
<dbReference type="AlphaFoldDB" id="A0A401UF04"/>
<keyword evidence="1" id="KW-0805">Transcription regulation</keyword>
<organism evidence="6 7">
    <name type="scientific">Chryseotalea sanaruensis</name>
    <dbReference type="NCBI Taxonomy" id="2482724"/>
    <lineage>
        <taxon>Bacteria</taxon>
        <taxon>Pseudomonadati</taxon>
        <taxon>Bacteroidota</taxon>
        <taxon>Cytophagia</taxon>
        <taxon>Cytophagales</taxon>
        <taxon>Chryseotaleaceae</taxon>
        <taxon>Chryseotalea</taxon>
    </lineage>
</organism>
<dbReference type="EMBL" id="BHXQ01000008">
    <property type="protein sequence ID" value="GCC53491.1"/>
    <property type="molecule type" value="Genomic_DNA"/>
</dbReference>
<dbReference type="InterPro" id="IPR018062">
    <property type="entry name" value="HTH_AraC-typ_CS"/>
</dbReference>
<dbReference type="Gene3D" id="1.10.10.60">
    <property type="entry name" value="Homeodomain-like"/>
    <property type="match status" value="2"/>
</dbReference>
<dbReference type="PRINTS" id="PR00032">
    <property type="entry name" value="HTHARAC"/>
</dbReference>
<dbReference type="GO" id="GO:0003700">
    <property type="term" value="F:DNA-binding transcription factor activity"/>
    <property type="evidence" value="ECO:0007669"/>
    <property type="project" value="InterPro"/>
</dbReference>
<feature type="transmembrane region" description="Helical" evidence="4">
    <location>
        <begin position="101"/>
        <end position="117"/>
    </location>
</feature>
<dbReference type="PANTHER" id="PTHR43280">
    <property type="entry name" value="ARAC-FAMILY TRANSCRIPTIONAL REGULATOR"/>
    <property type="match status" value="1"/>
</dbReference>
<dbReference type="OrthoDB" id="5492415at2"/>
<feature type="transmembrane region" description="Helical" evidence="4">
    <location>
        <begin position="68"/>
        <end position="89"/>
    </location>
</feature>
<keyword evidence="4" id="KW-0472">Membrane</keyword>
<dbReference type="InterPro" id="IPR009057">
    <property type="entry name" value="Homeodomain-like_sf"/>
</dbReference>
<dbReference type="InterPro" id="IPR018060">
    <property type="entry name" value="HTH_AraC"/>
</dbReference>
<feature type="transmembrane region" description="Helical" evidence="4">
    <location>
        <begin position="123"/>
        <end position="147"/>
    </location>
</feature>
<feature type="transmembrane region" description="Helical" evidence="4">
    <location>
        <begin position="190"/>
        <end position="212"/>
    </location>
</feature>
<evidence type="ECO:0000259" key="5">
    <source>
        <dbReference type="PROSITE" id="PS01124"/>
    </source>
</evidence>
<dbReference type="PROSITE" id="PS00041">
    <property type="entry name" value="HTH_ARAC_FAMILY_1"/>
    <property type="match status" value="1"/>
</dbReference>
<reference evidence="6 7" key="1">
    <citation type="submission" date="2018-11" db="EMBL/GenBank/DDBJ databases">
        <title>Chryseotalea sanarue gen. nov., sp., nov., a member of the family Cytophagaceae, isolated from a brackish lake in Hamamatsu Japan.</title>
        <authorList>
            <person name="Maejima Y."/>
            <person name="Iino T."/>
            <person name="Muraguchi Y."/>
            <person name="Fukuda K."/>
            <person name="Ohkuma M."/>
            <person name="Moriuchi R."/>
            <person name="Dohra H."/>
            <person name="Kimbara K."/>
            <person name="Shintani M."/>
        </authorList>
    </citation>
    <scope>NUCLEOTIDE SEQUENCE [LARGE SCALE GENOMIC DNA]</scope>
    <source>
        <strain evidence="6 7">Ys</strain>
    </source>
</reference>
<dbReference type="SUPFAM" id="SSF46689">
    <property type="entry name" value="Homeodomain-like"/>
    <property type="match status" value="1"/>
</dbReference>
<gene>
    <name evidence="6" type="ORF">SanaruYs_37360</name>
</gene>
<evidence type="ECO:0000256" key="1">
    <source>
        <dbReference type="ARBA" id="ARBA00023015"/>
    </source>
</evidence>
<keyword evidence="3" id="KW-0804">Transcription</keyword>
<dbReference type="Proteomes" id="UP000288227">
    <property type="component" value="Unassembled WGS sequence"/>
</dbReference>
<name>A0A401UF04_9BACT</name>
<keyword evidence="4" id="KW-1133">Transmembrane helix</keyword>
<dbReference type="SMART" id="SM00342">
    <property type="entry name" value="HTH_ARAC"/>
    <property type="match status" value="1"/>
</dbReference>
<dbReference type="PROSITE" id="PS01124">
    <property type="entry name" value="HTH_ARAC_FAMILY_2"/>
    <property type="match status" value="1"/>
</dbReference>
<evidence type="ECO:0000256" key="4">
    <source>
        <dbReference type="SAM" id="Phobius"/>
    </source>
</evidence>
<sequence>MSVYDIILVVISGLGVIHGLFLALFLWGYQKGNALSNKLLSALLIVLSFRVGKSVFLEFTGNIDIKIIFVGLSTIMAIGPFYYLFALSCTRKSFRLTPKHFLHFIPAIIGFIIGLLLEEQHTATLPLALFVTLFISYYLHFLVYLFFSYRYVLQQKDAGLSLDTFVLLRLFFYGLLVIWVAYVLNLFDDVIPYVIGPILYSVVAYVISYIVISQGYIPKIDHIKYKTTPISEEQSDHIYAKALKLIVDEKQFQNANLTLKLLSESLHVSPQILSQVINQKSARNFNGFVNAFRIEESKRLLHLEEFKNKTIASIAYEVGFNSISSFNTAFKKQTGETPMIYRQQLLK</sequence>
<dbReference type="RefSeq" id="WP_127124143.1">
    <property type="nucleotide sequence ID" value="NZ_BHXQ01000008.1"/>
</dbReference>
<keyword evidence="4" id="KW-0812">Transmembrane</keyword>
<evidence type="ECO:0000313" key="6">
    <source>
        <dbReference type="EMBL" id="GCC53491.1"/>
    </source>
</evidence>
<proteinExistence type="predicted"/>
<protein>
    <recommendedName>
        <fullName evidence="5">HTH araC/xylS-type domain-containing protein</fullName>
    </recommendedName>
</protein>